<sequence>MLLIHGVRSVLNAAKNKEDGRSRWEMALAERRNKNIATVVLANKNARIAWSILSRGEAYRVAA</sequence>
<proteinExistence type="predicted"/>
<protein>
    <recommendedName>
        <fullName evidence="3">Transposase</fullName>
    </recommendedName>
</protein>
<dbReference type="Proteomes" id="UP000241912">
    <property type="component" value="Unassembled WGS sequence"/>
</dbReference>
<accession>A0A2P7NRY5</accession>
<keyword evidence="2" id="KW-1185">Reference proteome</keyword>
<evidence type="ECO:0008006" key="3">
    <source>
        <dbReference type="Google" id="ProtNLM"/>
    </source>
</evidence>
<reference evidence="1 2" key="1">
    <citation type="submission" date="2018-03" db="EMBL/GenBank/DDBJ databases">
        <title>Draft genome of Nitrosomonas supralitoralis APG5.</title>
        <authorList>
            <person name="Urakawa H."/>
            <person name="Lopez J.V."/>
        </authorList>
    </citation>
    <scope>NUCLEOTIDE SEQUENCE [LARGE SCALE GENOMIC DNA]</scope>
    <source>
        <strain evidence="1 2">APG5</strain>
    </source>
</reference>
<dbReference type="OrthoDB" id="5289737at2"/>
<gene>
    <name evidence="1" type="ORF">C7H79_14630</name>
</gene>
<organism evidence="1 2">
    <name type="scientific">Nitrosomonas supralitoralis</name>
    <dbReference type="NCBI Taxonomy" id="2116706"/>
    <lineage>
        <taxon>Bacteria</taxon>
        <taxon>Pseudomonadati</taxon>
        <taxon>Pseudomonadota</taxon>
        <taxon>Betaproteobacteria</taxon>
        <taxon>Nitrosomonadales</taxon>
        <taxon>Nitrosomonadaceae</taxon>
        <taxon>Nitrosomonas</taxon>
    </lineage>
</organism>
<name>A0A2P7NRY5_9PROT</name>
<comment type="caution">
    <text evidence="1">The sequence shown here is derived from an EMBL/GenBank/DDBJ whole genome shotgun (WGS) entry which is preliminary data.</text>
</comment>
<dbReference type="AlphaFoldDB" id="A0A2P7NRY5"/>
<dbReference type="EMBL" id="PXXU01000062">
    <property type="protein sequence ID" value="PSJ16217.1"/>
    <property type="molecule type" value="Genomic_DNA"/>
</dbReference>
<evidence type="ECO:0000313" key="1">
    <source>
        <dbReference type="EMBL" id="PSJ16217.1"/>
    </source>
</evidence>
<evidence type="ECO:0000313" key="2">
    <source>
        <dbReference type="Proteomes" id="UP000241912"/>
    </source>
</evidence>